<evidence type="ECO:0000313" key="1">
    <source>
        <dbReference type="EMBL" id="CAF1399328.1"/>
    </source>
</evidence>
<dbReference type="Proteomes" id="UP000663829">
    <property type="component" value="Unassembled WGS sequence"/>
</dbReference>
<dbReference type="AlphaFoldDB" id="A0A816AQ44"/>
<protein>
    <submittedName>
        <fullName evidence="2">Uncharacterized protein</fullName>
    </submittedName>
</protein>
<evidence type="ECO:0000313" key="3">
    <source>
        <dbReference type="EMBL" id="CAF4206769.1"/>
    </source>
</evidence>
<evidence type="ECO:0000313" key="4">
    <source>
        <dbReference type="EMBL" id="CAF4474393.1"/>
    </source>
</evidence>
<proteinExistence type="predicted"/>
<dbReference type="Proteomes" id="UP000682733">
    <property type="component" value="Unassembled WGS sequence"/>
</dbReference>
<evidence type="ECO:0000313" key="2">
    <source>
        <dbReference type="EMBL" id="CAF1598454.1"/>
    </source>
</evidence>
<reference evidence="2" key="1">
    <citation type="submission" date="2021-02" db="EMBL/GenBank/DDBJ databases">
        <authorList>
            <person name="Nowell W R."/>
        </authorList>
    </citation>
    <scope>NUCLEOTIDE SEQUENCE</scope>
</reference>
<gene>
    <name evidence="2" type="ORF">GPM918_LOCUS42268</name>
    <name evidence="1" type="ORF">OVA965_LOCUS32966</name>
    <name evidence="4" type="ORF">SRO942_LOCUS43474</name>
    <name evidence="3" type="ORF">TMI583_LOCUS33841</name>
</gene>
<name>A0A816AQ44_9BILA</name>
<dbReference type="EMBL" id="CAJOBA010047919">
    <property type="protein sequence ID" value="CAF4206769.1"/>
    <property type="molecule type" value="Genomic_DNA"/>
</dbReference>
<dbReference type="EMBL" id="CAJNOQ010035205">
    <property type="protein sequence ID" value="CAF1598454.1"/>
    <property type="molecule type" value="Genomic_DNA"/>
</dbReference>
<comment type="caution">
    <text evidence="2">The sequence shown here is derived from an EMBL/GenBank/DDBJ whole genome shotgun (WGS) entry which is preliminary data.</text>
</comment>
<accession>A0A816AQ44</accession>
<dbReference type="Proteomes" id="UP000681722">
    <property type="component" value="Unassembled WGS sequence"/>
</dbReference>
<sequence length="80" mass="8104">MCCGTAPCCNCCGMANCGFNFTGILEALSSSTTPSVLVTATPTTIQMSPVTKSTTVPTICLMCCGPPPCCNTCGLNLINS</sequence>
<keyword evidence="5" id="KW-1185">Reference proteome</keyword>
<dbReference type="EMBL" id="CAJOBC010101557">
    <property type="protein sequence ID" value="CAF4474393.1"/>
    <property type="molecule type" value="Genomic_DNA"/>
</dbReference>
<dbReference type="Proteomes" id="UP000677228">
    <property type="component" value="Unassembled WGS sequence"/>
</dbReference>
<dbReference type="EMBL" id="CAJNOK010026195">
    <property type="protein sequence ID" value="CAF1399328.1"/>
    <property type="molecule type" value="Genomic_DNA"/>
</dbReference>
<organism evidence="2 5">
    <name type="scientific">Didymodactylos carnosus</name>
    <dbReference type="NCBI Taxonomy" id="1234261"/>
    <lineage>
        <taxon>Eukaryota</taxon>
        <taxon>Metazoa</taxon>
        <taxon>Spiralia</taxon>
        <taxon>Gnathifera</taxon>
        <taxon>Rotifera</taxon>
        <taxon>Eurotatoria</taxon>
        <taxon>Bdelloidea</taxon>
        <taxon>Philodinida</taxon>
        <taxon>Philodinidae</taxon>
        <taxon>Didymodactylos</taxon>
    </lineage>
</organism>
<evidence type="ECO:0000313" key="5">
    <source>
        <dbReference type="Proteomes" id="UP000663829"/>
    </source>
</evidence>